<keyword evidence="2" id="KW-1185">Reference proteome</keyword>
<reference evidence="2" key="1">
    <citation type="journal article" date="2019" name="Int. J. Syst. Evol. Microbiol.">
        <title>The Global Catalogue of Microorganisms (GCM) 10K type strain sequencing project: providing services to taxonomists for standard genome sequencing and annotation.</title>
        <authorList>
            <consortium name="The Broad Institute Genomics Platform"/>
            <consortium name="The Broad Institute Genome Sequencing Center for Infectious Disease"/>
            <person name="Wu L."/>
            <person name="Ma J."/>
        </authorList>
    </citation>
    <scope>NUCLEOTIDE SEQUENCE [LARGE SCALE GENOMIC DNA]</scope>
    <source>
        <strain evidence="2">DT43</strain>
    </source>
</reference>
<dbReference type="Proteomes" id="UP001596012">
    <property type="component" value="Unassembled WGS sequence"/>
</dbReference>
<dbReference type="EMBL" id="JBHSFG010000038">
    <property type="protein sequence ID" value="MFC4467390.1"/>
    <property type="molecule type" value="Genomic_DNA"/>
</dbReference>
<evidence type="ECO:0000313" key="2">
    <source>
        <dbReference type="Proteomes" id="UP001596012"/>
    </source>
</evidence>
<sequence>MQIAPGRQVALNGVEWTVDDAHGQLGRLVLVDGDGRAETRSFR</sequence>
<protein>
    <submittedName>
        <fullName evidence="1">Uncharacterized protein</fullName>
    </submittedName>
</protein>
<dbReference type="RefSeq" id="WP_386344688.1">
    <property type="nucleotide sequence ID" value="NZ_JBHSFG010000038.1"/>
</dbReference>
<gene>
    <name evidence="1" type="ORF">ACFPH6_23150</name>
</gene>
<proteinExistence type="predicted"/>
<name>A0ABV8YTF7_9ACTN</name>
<evidence type="ECO:0000313" key="1">
    <source>
        <dbReference type="EMBL" id="MFC4467390.1"/>
    </source>
</evidence>
<comment type="caution">
    <text evidence="1">The sequence shown here is derived from an EMBL/GenBank/DDBJ whole genome shotgun (WGS) entry which is preliminary data.</text>
</comment>
<organism evidence="1 2">
    <name type="scientific">Streptomyces xiangluensis</name>
    <dbReference type="NCBI Taxonomy" id="2665720"/>
    <lineage>
        <taxon>Bacteria</taxon>
        <taxon>Bacillati</taxon>
        <taxon>Actinomycetota</taxon>
        <taxon>Actinomycetes</taxon>
        <taxon>Kitasatosporales</taxon>
        <taxon>Streptomycetaceae</taxon>
        <taxon>Streptomyces</taxon>
    </lineage>
</organism>
<accession>A0ABV8YTF7</accession>